<protein>
    <submittedName>
        <fullName evidence="3">FMN-binding domain protein</fullName>
    </submittedName>
</protein>
<sequence length="128" mass="14208">MKRIKLKKLIYLSLAVVIILATIGYRGYMRKVRNIEINDVNLTEIEAGEYVGEYATKLGSAKVKVTVKDHQIIRVDILEHNHVQGKKAEKVIYSVIEEQTPNVDAIAGATGSSKVVCKAIENALSNQK</sequence>
<dbReference type="GO" id="GO:0010181">
    <property type="term" value="F:FMN binding"/>
    <property type="evidence" value="ECO:0007669"/>
    <property type="project" value="InterPro"/>
</dbReference>
<name>D9QQH8_ACEAZ</name>
<dbReference type="KEGG" id="aar:Acear_1253"/>
<dbReference type="eggNOG" id="COG3976">
    <property type="taxonomic scope" value="Bacteria"/>
</dbReference>
<accession>D9QQH8</accession>
<gene>
    <name evidence="3" type="ordered locus">Acear_1253</name>
</gene>
<proteinExistence type="predicted"/>
<organism evidence="3 4">
    <name type="scientific">Acetohalobium arabaticum (strain ATCC 49924 / DSM 5501 / Z-7288)</name>
    <dbReference type="NCBI Taxonomy" id="574087"/>
    <lineage>
        <taxon>Bacteria</taxon>
        <taxon>Bacillati</taxon>
        <taxon>Bacillota</taxon>
        <taxon>Clostridia</taxon>
        <taxon>Halanaerobiales</taxon>
        <taxon>Halobacteroidaceae</taxon>
        <taxon>Acetohalobium</taxon>
    </lineage>
</organism>
<reference evidence="3 4" key="1">
    <citation type="journal article" date="2010" name="Stand. Genomic Sci.">
        <title>Complete genome sequence of Acetohalobium arabaticum type strain (Z-7288).</title>
        <authorList>
            <person name="Sikorski J."/>
            <person name="Lapidus A."/>
            <person name="Chertkov O."/>
            <person name="Lucas S."/>
            <person name="Copeland A."/>
            <person name="Glavina Del Rio T."/>
            <person name="Nolan M."/>
            <person name="Tice H."/>
            <person name="Cheng J.F."/>
            <person name="Han C."/>
            <person name="Brambilla E."/>
            <person name="Pitluck S."/>
            <person name="Liolios K."/>
            <person name="Ivanova N."/>
            <person name="Mavromatis K."/>
            <person name="Mikhailova N."/>
            <person name="Pati A."/>
            <person name="Bruce D."/>
            <person name="Detter C."/>
            <person name="Tapia R."/>
            <person name="Goodwin L."/>
            <person name="Chen A."/>
            <person name="Palaniappan K."/>
            <person name="Land M."/>
            <person name="Hauser L."/>
            <person name="Chang Y.J."/>
            <person name="Jeffries C.D."/>
            <person name="Rohde M."/>
            <person name="Goker M."/>
            <person name="Spring S."/>
            <person name="Woyke T."/>
            <person name="Bristow J."/>
            <person name="Eisen J.A."/>
            <person name="Markowitz V."/>
            <person name="Hugenholtz P."/>
            <person name="Kyrpides N.C."/>
            <person name="Klenk H.P."/>
        </authorList>
    </citation>
    <scope>NUCLEOTIDE SEQUENCE [LARGE SCALE GENOMIC DNA]</scope>
    <source>
        <strain evidence="4">ATCC 49924 / DSM 5501 / Z-7288</strain>
    </source>
</reference>
<dbReference type="Gene3D" id="3.90.1010.20">
    <property type="match status" value="1"/>
</dbReference>
<keyword evidence="1" id="KW-1133">Transmembrane helix</keyword>
<evidence type="ECO:0000256" key="1">
    <source>
        <dbReference type="SAM" id="Phobius"/>
    </source>
</evidence>
<feature type="domain" description="FMN-binding" evidence="2">
    <location>
        <begin position="57"/>
        <end position="127"/>
    </location>
</feature>
<keyword evidence="1" id="KW-0472">Membrane</keyword>
<feature type="transmembrane region" description="Helical" evidence="1">
    <location>
        <begin position="9"/>
        <end position="28"/>
    </location>
</feature>
<dbReference type="SMART" id="SM00900">
    <property type="entry name" value="FMN_bind"/>
    <property type="match status" value="1"/>
</dbReference>
<evidence type="ECO:0000313" key="3">
    <source>
        <dbReference type="EMBL" id="ADL12769.1"/>
    </source>
</evidence>
<dbReference type="AlphaFoldDB" id="D9QQH8"/>
<dbReference type="Proteomes" id="UP000001661">
    <property type="component" value="Chromosome"/>
</dbReference>
<keyword evidence="4" id="KW-1185">Reference proteome</keyword>
<dbReference type="STRING" id="574087.Acear_1253"/>
<dbReference type="InterPro" id="IPR007329">
    <property type="entry name" value="FMN-bd"/>
</dbReference>
<dbReference type="RefSeq" id="WP_013278215.1">
    <property type="nucleotide sequence ID" value="NC_014378.1"/>
</dbReference>
<keyword evidence="1" id="KW-0812">Transmembrane</keyword>
<evidence type="ECO:0000259" key="2">
    <source>
        <dbReference type="SMART" id="SM00900"/>
    </source>
</evidence>
<dbReference type="EMBL" id="CP002105">
    <property type="protein sequence ID" value="ADL12769.1"/>
    <property type="molecule type" value="Genomic_DNA"/>
</dbReference>
<dbReference type="Pfam" id="PF04205">
    <property type="entry name" value="FMN_bind"/>
    <property type="match status" value="1"/>
</dbReference>
<dbReference type="GO" id="GO:0016020">
    <property type="term" value="C:membrane"/>
    <property type="evidence" value="ECO:0007669"/>
    <property type="project" value="InterPro"/>
</dbReference>
<dbReference type="HOGENOM" id="CLU_096350_0_1_9"/>
<evidence type="ECO:0000313" key="4">
    <source>
        <dbReference type="Proteomes" id="UP000001661"/>
    </source>
</evidence>